<evidence type="ECO:0000256" key="5">
    <source>
        <dbReference type="ARBA" id="ARBA00023319"/>
    </source>
</evidence>
<dbReference type="PANTHER" id="PTHR24100:SF56">
    <property type="entry name" value="BUTYROPHILIN SUBFAMILY 3 MEMBER A3"/>
    <property type="match status" value="1"/>
</dbReference>
<keyword evidence="2" id="KW-0812">Transmembrane</keyword>
<evidence type="ECO:0000313" key="8">
    <source>
        <dbReference type="Proteomes" id="UP000551758"/>
    </source>
</evidence>
<evidence type="ECO:0000313" key="7">
    <source>
        <dbReference type="EMBL" id="KAF5925146.1"/>
    </source>
</evidence>
<dbReference type="Pfam" id="PF22705">
    <property type="entry name" value="C2-set_3"/>
    <property type="match status" value="1"/>
</dbReference>
<dbReference type="AlphaFoldDB" id="A0A7J7FBS1"/>
<dbReference type="InterPro" id="IPR050504">
    <property type="entry name" value="IgSF_BTN/MOG"/>
</dbReference>
<dbReference type="Proteomes" id="UP000551758">
    <property type="component" value="Unassembled WGS sequence"/>
</dbReference>
<accession>A0A7J7FBS1</accession>
<dbReference type="PANTHER" id="PTHR24100">
    <property type="entry name" value="BUTYROPHILIN"/>
    <property type="match status" value="1"/>
</dbReference>
<dbReference type="GO" id="GO:0005102">
    <property type="term" value="F:signaling receptor binding"/>
    <property type="evidence" value="ECO:0007669"/>
    <property type="project" value="TreeGrafter"/>
</dbReference>
<dbReference type="Gene3D" id="2.60.40.10">
    <property type="entry name" value="Immunoglobulins"/>
    <property type="match status" value="1"/>
</dbReference>
<dbReference type="InterPro" id="IPR053896">
    <property type="entry name" value="BTN3A2-like_Ig-C"/>
</dbReference>
<dbReference type="InterPro" id="IPR013783">
    <property type="entry name" value="Ig-like_fold"/>
</dbReference>
<evidence type="ECO:0000259" key="6">
    <source>
        <dbReference type="Pfam" id="PF22705"/>
    </source>
</evidence>
<evidence type="ECO:0000256" key="3">
    <source>
        <dbReference type="ARBA" id="ARBA00022989"/>
    </source>
</evidence>
<name>A0A7J7FBS1_DICBM</name>
<dbReference type="EMBL" id="JACDTQ010000823">
    <property type="protein sequence ID" value="KAF5925146.1"/>
    <property type="molecule type" value="Genomic_DNA"/>
</dbReference>
<protein>
    <recommendedName>
        <fullName evidence="6">Butyrophilin subfamily 3 member A2-like Ig-C domain-containing protein</fullName>
    </recommendedName>
</protein>
<dbReference type="GO" id="GO:0050852">
    <property type="term" value="P:T cell receptor signaling pathway"/>
    <property type="evidence" value="ECO:0007669"/>
    <property type="project" value="TreeGrafter"/>
</dbReference>
<dbReference type="GO" id="GO:0009897">
    <property type="term" value="C:external side of plasma membrane"/>
    <property type="evidence" value="ECO:0007669"/>
    <property type="project" value="TreeGrafter"/>
</dbReference>
<organism evidence="7 8">
    <name type="scientific">Diceros bicornis minor</name>
    <name type="common">South-central black rhinoceros</name>
    <dbReference type="NCBI Taxonomy" id="77932"/>
    <lineage>
        <taxon>Eukaryota</taxon>
        <taxon>Metazoa</taxon>
        <taxon>Chordata</taxon>
        <taxon>Craniata</taxon>
        <taxon>Vertebrata</taxon>
        <taxon>Euteleostomi</taxon>
        <taxon>Mammalia</taxon>
        <taxon>Eutheria</taxon>
        <taxon>Laurasiatheria</taxon>
        <taxon>Perissodactyla</taxon>
        <taxon>Rhinocerotidae</taxon>
        <taxon>Diceros</taxon>
    </lineage>
</organism>
<gene>
    <name evidence="7" type="ORF">HPG69_008826</name>
</gene>
<feature type="domain" description="Butyrophilin subfamily 3 member A2-like Ig-C" evidence="6">
    <location>
        <begin position="9"/>
        <end position="67"/>
    </location>
</feature>
<evidence type="ECO:0000256" key="1">
    <source>
        <dbReference type="ARBA" id="ARBA00004370"/>
    </source>
</evidence>
<keyword evidence="4" id="KW-0472">Membrane</keyword>
<sequence>MVELKVAALGSDPHLEMKDYESGGIHRECVSTGWYPQPQIQRREDKGEDMPAMAAPLVADGDGLYAVT</sequence>
<evidence type="ECO:0000256" key="2">
    <source>
        <dbReference type="ARBA" id="ARBA00022692"/>
    </source>
</evidence>
<evidence type="ECO:0000256" key="4">
    <source>
        <dbReference type="ARBA" id="ARBA00023136"/>
    </source>
</evidence>
<comment type="subcellular location">
    <subcellularLocation>
        <location evidence="1">Membrane</location>
    </subcellularLocation>
</comment>
<keyword evidence="3" id="KW-1133">Transmembrane helix</keyword>
<keyword evidence="5" id="KW-0393">Immunoglobulin domain</keyword>
<dbReference type="GO" id="GO:0001817">
    <property type="term" value="P:regulation of cytokine production"/>
    <property type="evidence" value="ECO:0007669"/>
    <property type="project" value="TreeGrafter"/>
</dbReference>
<dbReference type="FunFam" id="2.60.40.10:FF:000088">
    <property type="entry name" value="Butyrophilin subfamily 1 member A1"/>
    <property type="match status" value="1"/>
</dbReference>
<reference evidence="7 8" key="1">
    <citation type="journal article" date="2020" name="Mol. Biol. Evol.">
        <title>Interspecific Gene Flow and the Evolution of Specialization in Black and White Rhinoceros.</title>
        <authorList>
            <person name="Moodley Y."/>
            <person name="Westbury M.V."/>
            <person name="Russo I.M."/>
            <person name="Gopalakrishnan S."/>
            <person name="Rakotoarivelo A."/>
            <person name="Olsen R.A."/>
            <person name="Prost S."/>
            <person name="Tunstall T."/>
            <person name="Ryder O.A."/>
            <person name="Dalen L."/>
            <person name="Bruford M.W."/>
        </authorList>
    </citation>
    <scope>NUCLEOTIDE SEQUENCE [LARGE SCALE GENOMIC DNA]</scope>
    <source>
        <strain evidence="7">SBR-YM</strain>
        <tissue evidence="7">Skin</tissue>
    </source>
</reference>
<comment type="caution">
    <text evidence="7">The sequence shown here is derived from an EMBL/GenBank/DDBJ whole genome shotgun (WGS) entry which is preliminary data.</text>
</comment>
<keyword evidence="8" id="KW-1185">Reference proteome</keyword>
<proteinExistence type="predicted"/>